<proteinExistence type="predicted"/>
<organism evidence="1 2">
    <name type="scientific">Halioglobus japonicus</name>
    <dbReference type="NCBI Taxonomy" id="930805"/>
    <lineage>
        <taxon>Bacteria</taxon>
        <taxon>Pseudomonadati</taxon>
        <taxon>Pseudomonadota</taxon>
        <taxon>Gammaproteobacteria</taxon>
        <taxon>Cellvibrionales</taxon>
        <taxon>Halieaceae</taxon>
        <taxon>Halioglobus</taxon>
    </lineage>
</organism>
<accession>A0AAP8MHY1</accession>
<evidence type="ECO:0000313" key="1">
    <source>
        <dbReference type="EMBL" id="PLW88014.1"/>
    </source>
</evidence>
<protein>
    <submittedName>
        <fullName evidence="1">Uncharacterized protein</fullName>
    </submittedName>
</protein>
<comment type="caution">
    <text evidence="1">The sequence shown here is derived from an EMBL/GenBank/DDBJ whole genome shotgun (WGS) entry which is preliminary data.</text>
</comment>
<dbReference type="EMBL" id="PKUR01000001">
    <property type="protein sequence ID" value="PLW88014.1"/>
    <property type="molecule type" value="Genomic_DNA"/>
</dbReference>
<sequence>MAFNKIGMTIIRYDEKYTLKIIQPDYFVLEHQETNEPSIHMREDFVRDYIDGHIYAEGSSNPQGNQDLLTDKQWDNINYRFPYAEAFNARKIRRQEIGYLTRRIHRDQGHTKKIPSRSSCYLWAKILRESGGDPKSLR</sequence>
<name>A0AAP8MHY1_9GAMM</name>
<dbReference type="KEGG" id="hja:BST95_12685"/>
<keyword evidence="2" id="KW-1185">Reference proteome</keyword>
<dbReference type="Proteomes" id="UP000235162">
    <property type="component" value="Unassembled WGS sequence"/>
</dbReference>
<evidence type="ECO:0000313" key="2">
    <source>
        <dbReference type="Proteomes" id="UP000235162"/>
    </source>
</evidence>
<dbReference type="AlphaFoldDB" id="A0AAP8MHY1"/>
<dbReference type="RefSeq" id="WP_084199912.1">
    <property type="nucleotide sequence ID" value="NZ_BMYL01000005.1"/>
</dbReference>
<reference evidence="1 2" key="1">
    <citation type="submission" date="2018-01" db="EMBL/GenBank/DDBJ databases">
        <title>The draft genome sequence of Halioglobus japonicus S1-36.</title>
        <authorList>
            <person name="Du Z.-J."/>
            <person name="Shi M.-J."/>
        </authorList>
    </citation>
    <scope>NUCLEOTIDE SEQUENCE [LARGE SCALE GENOMIC DNA]</scope>
    <source>
        <strain evidence="1 2">S1-36</strain>
    </source>
</reference>
<gene>
    <name evidence="1" type="ORF">C0029_05500</name>
</gene>